<organism evidence="1">
    <name type="scientific">marine metagenome</name>
    <dbReference type="NCBI Taxonomy" id="408172"/>
    <lineage>
        <taxon>unclassified sequences</taxon>
        <taxon>metagenomes</taxon>
        <taxon>ecological metagenomes</taxon>
    </lineage>
</organism>
<sequence length="115" mass="13136">VPESAFSLQEDVLGLYRLPNIGATYTNTFGEENIKNLVKKYRSLDEEKMQIMRDLITSYSKSPDLATSFVSVGVLHALGMSREVEEAYHWAQGLDDKEQFIHHFEIGKSLAEYFT</sequence>
<accession>A0A382QR61</accession>
<feature type="non-terminal residue" evidence="1">
    <location>
        <position position="1"/>
    </location>
</feature>
<gene>
    <name evidence="1" type="ORF">METZ01_LOCUS340239</name>
</gene>
<proteinExistence type="predicted"/>
<reference evidence="1" key="1">
    <citation type="submission" date="2018-05" db="EMBL/GenBank/DDBJ databases">
        <authorList>
            <person name="Lanie J.A."/>
            <person name="Ng W.-L."/>
            <person name="Kazmierczak K.M."/>
            <person name="Andrzejewski T.M."/>
            <person name="Davidsen T.M."/>
            <person name="Wayne K.J."/>
            <person name="Tettelin H."/>
            <person name="Glass J.I."/>
            <person name="Rusch D."/>
            <person name="Podicherti R."/>
            <person name="Tsui H.-C.T."/>
            <person name="Winkler M.E."/>
        </authorList>
    </citation>
    <scope>NUCLEOTIDE SEQUENCE</scope>
</reference>
<evidence type="ECO:0000313" key="1">
    <source>
        <dbReference type="EMBL" id="SVC87385.1"/>
    </source>
</evidence>
<protein>
    <submittedName>
        <fullName evidence="1">Uncharacterized protein</fullName>
    </submittedName>
</protein>
<name>A0A382QR61_9ZZZZ</name>
<dbReference type="EMBL" id="UINC01115973">
    <property type="protein sequence ID" value="SVC87385.1"/>
    <property type="molecule type" value="Genomic_DNA"/>
</dbReference>
<dbReference type="AlphaFoldDB" id="A0A382QR61"/>